<keyword evidence="2" id="KW-0479">Metal-binding</keyword>
<feature type="transmembrane region" description="Helical" evidence="7">
    <location>
        <begin position="153"/>
        <end position="176"/>
    </location>
</feature>
<protein>
    <submittedName>
        <fullName evidence="10">Uncharacterized protein</fullName>
    </submittedName>
</protein>
<keyword evidence="7" id="KW-0472">Membrane</keyword>
<evidence type="ECO:0000256" key="1">
    <source>
        <dbReference type="ARBA" id="ARBA00022670"/>
    </source>
</evidence>
<sequence length="391" mass="41922">MIVAEVAVVLLRPRSGVIEPARVSTQSYFSASEVQRARDYRRPQLAIYGGVLAIELAVLILLVARPPRRLQVAFKRPLLAGAAAGAALSVILTVAILPLQVVSRERAKAVGLVTQSWSGYARDKAVAGGIGAILAGLGAATAVGLMRRMPRGWWVPGSVLVVAFGVASIYAGPVVLDPLFNTFKALPAGQLREDVLELAERAGVDVGEVYSVDASRRTTAANAYVAGLGQTKRVVLYDTLLENFERDEVRLVVAHELAHVHHRDVPNGLLYLAIVAPFGLFAVAQLTRRLAPDGQRPGPAALPALALGIVVMTTTITTISNQLSRDVEARADSYALTLTGDAQPFISFEKRIALRNLSDPDPPDWQTFLLATHPPTIERIGIGVAYERGER</sequence>
<evidence type="ECO:0000259" key="9">
    <source>
        <dbReference type="Pfam" id="PF16491"/>
    </source>
</evidence>
<feature type="transmembrane region" description="Helical" evidence="7">
    <location>
        <begin position="125"/>
        <end position="146"/>
    </location>
</feature>
<keyword evidence="4 6" id="KW-0862">Zinc</keyword>
<feature type="transmembrane region" description="Helical" evidence="7">
    <location>
        <begin position="299"/>
        <end position="319"/>
    </location>
</feature>
<dbReference type="EMBL" id="CADCVQ010000127">
    <property type="protein sequence ID" value="CAA9516399.1"/>
    <property type="molecule type" value="Genomic_DNA"/>
</dbReference>
<proteinExistence type="inferred from homology"/>
<reference evidence="10" key="1">
    <citation type="submission" date="2020-02" db="EMBL/GenBank/DDBJ databases">
        <authorList>
            <person name="Meier V. D."/>
        </authorList>
    </citation>
    <scope>NUCLEOTIDE SEQUENCE</scope>
    <source>
        <strain evidence="10">AVDCRST_MAG67</strain>
    </source>
</reference>
<dbReference type="AlphaFoldDB" id="A0A6J4T860"/>
<keyword evidence="7" id="KW-1133">Transmembrane helix</keyword>
<dbReference type="GO" id="GO:0006508">
    <property type="term" value="P:proteolysis"/>
    <property type="evidence" value="ECO:0007669"/>
    <property type="project" value="UniProtKB-KW"/>
</dbReference>
<dbReference type="GO" id="GO:0004222">
    <property type="term" value="F:metalloendopeptidase activity"/>
    <property type="evidence" value="ECO:0007669"/>
    <property type="project" value="InterPro"/>
</dbReference>
<evidence type="ECO:0000256" key="5">
    <source>
        <dbReference type="ARBA" id="ARBA00023049"/>
    </source>
</evidence>
<feature type="transmembrane region" description="Helical" evidence="7">
    <location>
        <begin position="76"/>
        <end position="97"/>
    </location>
</feature>
<dbReference type="InterPro" id="IPR001915">
    <property type="entry name" value="Peptidase_M48"/>
</dbReference>
<dbReference type="GO" id="GO:0046872">
    <property type="term" value="F:metal ion binding"/>
    <property type="evidence" value="ECO:0007669"/>
    <property type="project" value="UniProtKB-KW"/>
</dbReference>
<comment type="cofactor">
    <cofactor evidence="6">
        <name>Zn(2+)</name>
        <dbReference type="ChEBI" id="CHEBI:29105"/>
    </cofactor>
    <text evidence="6">Binds 1 zinc ion per subunit.</text>
</comment>
<feature type="domain" description="CAAX prenyl protease 1 N-terminal" evidence="9">
    <location>
        <begin position="27"/>
        <end position="182"/>
    </location>
</feature>
<keyword evidence="5 6" id="KW-0482">Metalloprotease</keyword>
<evidence type="ECO:0000256" key="4">
    <source>
        <dbReference type="ARBA" id="ARBA00022833"/>
    </source>
</evidence>
<gene>
    <name evidence="10" type="ORF">AVDCRST_MAG67-3018</name>
</gene>
<feature type="domain" description="Peptidase M48" evidence="8">
    <location>
        <begin position="187"/>
        <end position="380"/>
    </location>
</feature>
<dbReference type="InterPro" id="IPR032456">
    <property type="entry name" value="Peptidase_M48_N"/>
</dbReference>
<name>A0A6J4T860_9ACTN</name>
<dbReference type="Pfam" id="PF16491">
    <property type="entry name" value="Peptidase_M48_N"/>
    <property type="match status" value="1"/>
</dbReference>
<feature type="transmembrane region" description="Helical" evidence="7">
    <location>
        <begin position="269"/>
        <end position="287"/>
    </location>
</feature>
<evidence type="ECO:0000256" key="6">
    <source>
        <dbReference type="RuleBase" id="RU003983"/>
    </source>
</evidence>
<comment type="similarity">
    <text evidence="6">Belongs to the peptidase M48 family.</text>
</comment>
<evidence type="ECO:0000259" key="8">
    <source>
        <dbReference type="Pfam" id="PF01435"/>
    </source>
</evidence>
<keyword evidence="1 6" id="KW-0645">Protease</keyword>
<evidence type="ECO:0000313" key="10">
    <source>
        <dbReference type="EMBL" id="CAA9516399.1"/>
    </source>
</evidence>
<evidence type="ECO:0000256" key="3">
    <source>
        <dbReference type="ARBA" id="ARBA00022801"/>
    </source>
</evidence>
<dbReference type="Pfam" id="PF01435">
    <property type="entry name" value="Peptidase_M48"/>
    <property type="match status" value="1"/>
</dbReference>
<evidence type="ECO:0000256" key="7">
    <source>
        <dbReference type="SAM" id="Phobius"/>
    </source>
</evidence>
<organism evidence="10">
    <name type="scientific">uncultured Solirubrobacteraceae bacterium</name>
    <dbReference type="NCBI Taxonomy" id="1162706"/>
    <lineage>
        <taxon>Bacteria</taxon>
        <taxon>Bacillati</taxon>
        <taxon>Actinomycetota</taxon>
        <taxon>Thermoleophilia</taxon>
        <taxon>Solirubrobacterales</taxon>
        <taxon>Solirubrobacteraceae</taxon>
        <taxon>environmental samples</taxon>
    </lineage>
</organism>
<keyword evidence="7" id="KW-0812">Transmembrane</keyword>
<feature type="transmembrane region" description="Helical" evidence="7">
    <location>
        <begin position="45"/>
        <end position="64"/>
    </location>
</feature>
<accession>A0A6J4T860</accession>
<dbReference type="Gene3D" id="3.30.2010.10">
    <property type="entry name" value="Metalloproteases ('zincins'), catalytic domain"/>
    <property type="match status" value="1"/>
</dbReference>
<evidence type="ECO:0000256" key="2">
    <source>
        <dbReference type="ARBA" id="ARBA00022723"/>
    </source>
</evidence>
<keyword evidence="3 6" id="KW-0378">Hydrolase</keyword>
<dbReference type="PANTHER" id="PTHR10120">
    <property type="entry name" value="CAAX PRENYL PROTEASE 1"/>
    <property type="match status" value="1"/>
</dbReference>